<comment type="caution">
    <text evidence="5">The sequence shown here is derived from an EMBL/GenBank/DDBJ whole genome shotgun (WGS) entry which is preliminary data.</text>
</comment>
<dbReference type="AlphaFoldDB" id="A0A398CIR9"/>
<proteinExistence type="predicted"/>
<dbReference type="Proteomes" id="UP000266302">
    <property type="component" value="Unassembled WGS sequence"/>
</dbReference>
<dbReference type="InterPro" id="IPR047156">
    <property type="entry name" value="Teg/CotR/CapV-like"/>
</dbReference>
<dbReference type="SUPFAM" id="SSF52151">
    <property type="entry name" value="FabD/lysophospholipase-like"/>
    <property type="match status" value="1"/>
</dbReference>
<evidence type="ECO:0000259" key="4">
    <source>
        <dbReference type="PROSITE" id="PS51635"/>
    </source>
</evidence>
<organism evidence="5 6">
    <name type="scientific">Simplicispira hankyongi</name>
    <dbReference type="NCBI Taxonomy" id="2315688"/>
    <lineage>
        <taxon>Bacteria</taxon>
        <taxon>Pseudomonadati</taxon>
        <taxon>Pseudomonadota</taxon>
        <taxon>Betaproteobacteria</taxon>
        <taxon>Burkholderiales</taxon>
        <taxon>Comamonadaceae</taxon>
        <taxon>Simplicispira</taxon>
    </lineage>
</organism>
<feature type="active site" description="Proton acceptor" evidence="2">
    <location>
        <position position="188"/>
    </location>
</feature>
<feature type="domain" description="PNPLA" evidence="4">
    <location>
        <begin position="13"/>
        <end position="201"/>
    </location>
</feature>
<feature type="short sequence motif" description="DGA/G" evidence="2">
    <location>
        <begin position="188"/>
        <end position="190"/>
    </location>
</feature>
<feature type="short sequence motif" description="GXGXXG" evidence="2">
    <location>
        <begin position="17"/>
        <end position="22"/>
    </location>
</feature>
<keyword evidence="1 2" id="KW-0443">Lipid metabolism</keyword>
<gene>
    <name evidence="5" type="ORF">D3F03_04870</name>
</gene>
<feature type="transmembrane region" description="Helical" evidence="3">
    <location>
        <begin position="12"/>
        <end position="32"/>
    </location>
</feature>
<reference evidence="5 6" key="1">
    <citation type="submission" date="2018-09" db="EMBL/GenBank/DDBJ databases">
        <title>Draft genome of Simplicispira sp. NY-02.</title>
        <authorList>
            <person name="Im W.T."/>
        </authorList>
    </citation>
    <scope>NUCLEOTIDE SEQUENCE [LARGE SCALE GENOMIC DNA]</scope>
    <source>
        <strain evidence="5 6">NY-02</strain>
    </source>
</reference>
<dbReference type="Gene3D" id="3.40.1090.10">
    <property type="entry name" value="Cytosolic phospholipase A2 catalytic domain"/>
    <property type="match status" value="1"/>
</dbReference>
<evidence type="ECO:0000256" key="1">
    <source>
        <dbReference type="ARBA" id="ARBA00023098"/>
    </source>
</evidence>
<evidence type="ECO:0000256" key="2">
    <source>
        <dbReference type="PROSITE-ProRule" id="PRU01161"/>
    </source>
</evidence>
<dbReference type="EMBL" id="QXJC01000001">
    <property type="protein sequence ID" value="RID99726.1"/>
    <property type="molecule type" value="Genomic_DNA"/>
</dbReference>
<keyword evidence="2" id="KW-0378">Hydrolase</keyword>
<name>A0A398CIR9_9BURK</name>
<keyword evidence="3" id="KW-0472">Membrane</keyword>
<feature type="transmembrane region" description="Helical" evidence="3">
    <location>
        <begin position="44"/>
        <end position="62"/>
    </location>
</feature>
<feature type="active site" description="Nucleophile" evidence="2">
    <location>
        <position position="51"/>
    </location>
</feature>
<dbReference type="PANTHER" id="PTHR24138">
    <property type="entry name" value="INTRACELLLAR PHOSPHOLIPASE A FAMILY"/>
    <property type="match status" value="1"/>
</dbReference>
<dbReference type="CDD" id="cd07199">
    <property type="entry name" value="Pat17_PNPLA8_PNPLA9_like"/>
    <property type="match status" value="1"/>
</dbReference>
<dbReference type="PROSITE" id="PS51635">
    <property type="entry name" value="PNPLA"/>
    <property type="match status" value="1"/>
</dbReference>
<dbReference type="GO" id="GO:0016787">
    <property type="term" value="F:hydrolase activity"/>
    <property type="evidence" value="ECO:0007669"/>
    <property type="project" value="UniProtKB-UniRule"/>
</dbReference>
<feature type="short sequence motif" description="GXSXG" evidence="2">
    <location>
        <begin position="49"/>
        <end position="53"/>
    </location>
</feature>
<keyword evidence="3" id="KW-0812">Transmembrane</keyword>
<dbReference type="Pfam" id="PF01734">
    <property type="entry name" value="Patatin"/>
    <property type="match status" value="1"/>
</dbReference>
<dbReference type="GO" id="GO:0016042">
    <property type="term" value="P:lipid catabolic process"/>
    <property type="evidence" value="ECO:0007669"/>
    <property type="project" value="UniProtKB-UniRule"/>
</dbReference>
<keyword evidence="3" id="KW-1133">Transmembrane helix</keyword>
<protein>
    <submittedName>
        <fullName evidence="5">Patatin</fullName>
    </submittedName>
</protein>
<dbReference type="InterPro" id="IPR002641">
    <property type="entry name" value="PNPLA_dom"/>
</dbReference>
<dbReference type="PANTHER" id="PTHR24138:SF12">
    <property type="entry name" value="PATATIN FAMILY PROTEIN"/>
    <property type="match status" value="1"/>
</dbReference>
<accession>A0A398CIR9</accession>
<keyword evidence="2" id="KW-0442">Lipid degradation</keyword>
<keyword evidence="6" id="KW-1185">Reference proteome</keyword>
<dbReference type="InterPro" id="IPR016035">
    <property type="entry name" value="Acyl_Trfase/lysoPLipase"/>
</dbReference>
<evidence type="ECO:0000313" key="6">
    <source>
        <dbReference type="Proteomes" id="UP000266302"/>
    </source>
</evidence>
<dbReference type="NCBIfam" id="NF041079">
    <property type="entry name" value="CBASS_lipase"/>
    <property type="match status" value="1"/>
</dbReference>
<evidence type="ECO:0000313" key="5">
    <source>
        <dbReference type="EMBL" id="RID99726.1"/>
    </source>
</evidence>
<evidence type="ECO:0000256" key="3">
    <source>
        <dbReference type="SAM" id="Phobius"/>
    </source>
</evidence>
<sequence>MPSMTSPNEFRILSLSGGGYLGLYTAVVLADLEARVGEPLGRRFDLIAGTSVGGLLAMALAFEVPMAQIVRLFVERGEEVFSSRRLPGGTVTRLLDMTRSVLGPKYTGEALRRELAKHFGDRTMGDAQHAVVVPAVDVSRSVTKVFKTPHTQGSLGDEALSAVDVTLATCAAPAYFPCVKVGERLYADGGLFAVAPDQVALHEAQHFMGAKQAKVRMLAVGTATMGYQPADNVEADAGAVGWLSEGRLILTLISVQQQHVEAVMEDLLEERYLRIDAHWPAQAGLGIDVATPEATKTLMALGQKTLSELDRDRLAMFL</sequence>